<dbReference type="Proteomes" id="UP000243081">
    <property type="component" value="Unassembled WGS sequence"/>
</dbReference>
<keyword evidence="4" id="KW-0547">Nucleotide-binding</keyword>
<gene>
    <name evidence="12" type="ORF">LLEC1_00812</name>
</gene>
<evidence type="ECO:0000259" key="11">
    <source>
        <dbReference type="PROSITE" id="PS50011"/>
    </source>
</evidence>
<feature type="transmembrane region" description="Helical" evidence="10">
    <location>
        <begin position="196"/>
        <end position="215"/>
    </location>
</feature>
<evidence type="ECO:0000313" key="13">
    <source>
        <dbReference type="Proteomes" id="UP000243081"/>
    </source>
</evidence>
<keyword evidence="13" id="KW-1185">Reference proteome</keyword>
<reference evidence="12 13" key="1">
    <citation type="submission" date="2016-03" db="EMBL/GenBank/DDBJ databases">
        <title>Fine-scale spatial genetic structure of a fungal parasite of coffee scale insects.</title>
        <authorList>
            <person name="Jackson D."/>
            <person name="Zemenick K.A."/>
            <person name="Malloure B."/>
            <person name="Quandt C.A."/>
            <person name="James T.Y."/>
        </authorList>
    </citation>
    <scope>NUCLEOTIDE SEQUENCE [LARGE SCALE GENOMIC DNA]</scope>
    <source>
        <strain evidence="12 13">UM487</strain>
    </source>
</reference>
<dbReference type="InterPro" id="IPR050236">
    <property type="entry name" value="Ser_Thr_kinase_AGC"/>
</dbReference>
<sequence>MSPQGSESEERPSASDHGPLLADENAPLLGDDESEHQSKRSPVTQPISGFDIAVYISYFIALKLGQTFPVNAFHQVGKENLCRELHGRTDAGYCGAADDVQSELAVLMGWYTTAQLIPGVSVSIALRDLLCFTYGPLRIKPFIVLDAFKMAVATACARIICDASIISVITALSYGPRLITTVVSSKLLELHGPWPLLWGSLACSFFSVFLAFFFIEPNSAKDAPVDGGTSESSTGPRDDEPTAPTVSRLKARSSNVVTETNQGFSYVLQRCNAHVISYLSALKIIVTLVSSSLILSPGASYIMTAKLKLGTAARDLTIARVCGLMFLLGGGLMALSPTGVVFAIADRHEVWAFGTWARYTTCCISTVEGIGNLAMVPFFAQIFKLGPHWAARQDIVSYGTTSRIVLDRRTQTIIKWPNDARSWRGILQEKAVYERLQELGGHPWLLTYYGGVETYGLRLEYAAMTDLRSHIRYKGIGHPLESMWMVQIAQALEFVHAAGIIHGGVLLSHVMLDALGNAKLADFAWCGSFGSNTPLPRILASHEYPGNRLTVKGDLFALGSALYELKMGSEPFVTLRDQEIRARFRRGEFPDVRSLGALGNVISKCWRGSYESTTGPRAALEGIVLNYLLGNRWGKAIAA</sequence>
<feature type="transmembrane region" description="Helical" evidence="10">
    <location>
        <begin position="316"/>
        <end position="335"/>
    </location>
</feature>
<dbReference type="AlphaFoldDB" id="A0A179ICT2"/>
<dbReference type="Gene3D" id="1.10.510.10">
    <property type="entry name" value="Transferase(Phosphotransferase) domain 1"/>
    <property type="match status" value="1"/>
</dbReference>
<dbReference type="SMART" id="SM00220">
    <property type="entry name" value="S_TKc"/>
    <property type="match status" value="1"/>
</dbReference>
<dbReference type="SUPFAM" id="SSF56112">
    <property type="entry name" value="Protein kinase-like (PK-like)"/>
    <property type="match status" value="1"/>
</dbReference>
<dbReference type="InterPro" id="IPR000719">
    <property type="entry name" value="Prot_kinase_dom"/>
</dbReference>
<keyword evidence="6" id="KW-0067">ATP-binding</keyword>
<dbReference type="InterPro" id="IPR011009">
    <property type="entry name" value="Kinase-like_dom_sf"/>
</dbReference>
<evidence type="ECO:0000256" key="10">
    <source>
        <dbReference type="SAM" id="Phobius"/>
    </source>
</evidence>
<dbReference type="PANTHER" id="PTHR24356">
    <property type="entry name" value="SERINE/THREONINE-PROTEIN KINASE"/>
    <property type="match status" value="1"/>
</dbReference>
<evidence type="ECO:0000256" key="4">
    <source>
        <dbReference type="ARBA" id="ARBA00022741"/>
    </source>
</evidence>
<dbReference type="Pfam" id="PF00069">
    <property type="entry name" value="Pkinase"/>
    <property type="match status" value="1"/>
</dbReference>
<evidence type="ECO:0000256" key="1">
    <source>
        <dbReference type="ARBA" id="ARBA00012513"/>
    </source>
</evidence>
<dbReference type="GO" id="GO:0005524">
    <property type="term" value="F:ATP binding"/>
    <property type="evidence" value="ECO:0007669"/>
    <property type="project" value="UniProtKB-KW"/>
</dbReference>
<keyword evidence="10" id="KW-0472">Membrane</keyword>
<name>A0A179ICT2_CORDF</name>
<feature type="region of interest" description="Disordered" evidence="9">
    <location>
        <begin position="222"/>
        <end position="246"/>
    </location>
</feature>
<keyword evidence="10" id="KW-1133">Transmembrane helix</keyword>
<dbReference type="PROSITE" id="PS50011">
    <property type="entry name" value="PROTEIN_KINASE_DOM"/>
    <property type="match status" value="1"/>
</dbReference>
<keyword evidence="2" id="KW-0723">Serine/threonine-protein kinase</keyword>
<protein>
    <recommendedName>
        <fullName evidence="1">non-specific serine/threonine protein kinase</fullName>
        <ecNumber evidence="1">2.7.11.1</ecNumber>
    </recommendedName>
</protein>
<evidence type="ECO:0000256" key="3">
    <source>
        <dbReference type="ARBA" id="ARBA00022679"/>
    </source>
</evidence>
<dbReference type="EMBL" id="LUKN01001669">
    <property type="protein sequence ID" value="OAR00487.1"/>
    <property type="molecule type" value="Genomic_DNA"/>
</dbReference>
<evidence type="ECO:0000256" key="9">
    <source>
        <dbReference type="SAM" id="MobiDB-lite"/>
    </source>
</evidence>
<evidence type="ECO:0000256" key="5">
    <source>
        <dbReference type="ARBA" id="ARBA00022777"/>
    </source>
</evidence>
<proteinExistence type="predicted"/>
<feature type="domain" description="Protein kinase" evidence="11">
    <location>
        <begin position="390"/>
        <end position="628"/>
    </location>
</feature>
<comment type="catalytic activity">
    <reaction evidence="8">
        <text>L-seryl-[protein] + ATP = O-phospho-L-seryl-[protein] + ADP + H(+)</text>
        <dbReference type="Rhea" id="RHEA:17989"/>
        <dbReference type="Rhea" id="RHEA-COMP:9863"/>
        <dbReference type="Rhea" id="RHEA-COMP:11604"/>
        <dbReference type="ChEBI" id="CHEBI:15378"/>
        <dbReference type="ChEBI" id="CHEBI:29999"/>
        <dbReference type="ChEBI" id="CHEBI:30616"/>
        <dbReference type="ChEBI" id="CHEBI:83421"/>
        <dbReference type="ChEBI" id="CHEBI:456216"/>
        <dbReference type="EC" id="2.7.11.1"/>
    </reaction>
</comment>
<dbReference type="GO" id="GO:0004674">
    <property type="term" value="F:protein serine/threonine kinase activity"/>
    <property type="evidence" value="ECO:0007669"/>
    <property type="project" value="UniProtKB-KW"/>
</dbReference>
<keyword evidence="3" id="KW-0808">Transferase</keyword>
<comment type="catalytic activity">
    <reaction evidence="7">
        <text>L-threonyl-[protein] + ATP = O-phospho-L-threonyl-[protein] + ADP + H(+)</text>
        <dbReference type="Rhea" id="RHEA:46608"/>
        <dbReference type="Rhea" id="RHEA-COMP:11060"/>
        <dbReference type="Rhea" id="RHEA-COMP:11605"/>
        <dbReference type="ChEBI" id="CHEBI:15378"/>
        <dbReference type="ChEBI" id="CHEBI:30013"/>
        <dbReference type="ChEBI" id="CHEBI:30616"/>
        <dbReference type="ChEBI" id="CHEBI:61977"/>
        <dbReference type="ChEBI" id="CHEBI:456216"/>
        <dbReference type="EC" id="2.7.11.1"/>
    </reaction>
</comment>
<dbReference type="EC" id="2.7.11.1" evidence="1"/>
<evidence type="ECO:0000256" key="7">
    <source>
        <dbReference type="ARBA" id="ARBA00047899"/>
    </source>
</evidence>
<evidence type="ECO:0000256" key="6">
    <source>
        <dbReference type="ARBA" id="ARBA00022840"/>
    </source>
</evidence>
<organism evidence="12 13">
    <name type="scientific">Cordyceps confragosa</name>
    <name type="common">Lecanicillium lecanii</name>
    <dbReference type="NCBI Taxonomy" id="2714763"/>
    <lineage>
        <taxon>Eukaryota</taxon>
        <taxon>Fungi</taxon>
        <taxon>Dikarya</taxon>
        <taxon>Ascomycota</taxon>
        <taxon>Pezizomycotina</taxon>
        <taxon>Sordariomycetes</taxon>
        <taxon>Hypocreomycetidae</taxon>
        <taxon>Hypocreales</taxon>
        <taxon>Cordycipitaceae</taxon>
        <taxon>Akanthomyces</taxon>
    </lineage>
</organism>
<evidence type="ECO:0000313" key="12">
    <source>
        <dbReference type="EMBL" id="OAR00487.1"/>
    </source>
</evidence>
<comment type="caution">
    <text evidence="12">The sequence shown here is derived from an EMBL/GenBank/DDBJ whole genome shotgun (WGS) entry which is preliminary data.</text>
</comment>
<keyword evidence="10" id="KW-0812">Transmembrane</keyword>
<evidence type="ECO:0000256" key="8">
    <source>
        <dbReference type="ARBA" id="ARBA00048679"/>
    </source>
</evidence>
<accession>A0A179ICT2</accession>
<feature type="region of interest" description="Disordered" evidence="9">
    <location>
        <begin position="1"/>
        <end position="43"/>
    </location>
</feature>
<dbReference type="OrthoDB" id="4868228at2759"/>
<evidence type="ECO:0000256" key="2">
    <source>
        <dbReference type="ARBA" id="ARBA00022527"/>
    </source>
</evidence>
<keyword evidence="5" id="KW-0418">Kinase</keyword>